<feature type="transmembrane region" description="Helical" evidence="11">
    <location>
        <begin position="325"/>
        <end position="349"/>
    </location>
</feature>
<feature type="domain" description="AAA+ ATPase" evidence="12">
    <location>
        <begin position="1054"/>
        <end position="1237"/>
    </location>
</feature>
<keyword evidence="9 11" id="KW-0472">Membrane</keyword>
<dbReference type="Gene3D" id="1.20.1560.10">
    <property type="entry name" value="ABC transporter type 1, transmembrane domain"/>
    <property type="match status" value="2"/>
</dbReference>
<evidence type="ECO:0000256" key="7">
    <source>
        <dbReference type="ARBA" id="ARBA00022840"/>
    </source>
</evidence>
<dbReference type="SMART" id="SM00382">
    <property type="entry name" value="AAA"/>
    <property type="match status" value="2"/>
</dbReference>
<evidence type="ECO:0000256" key="4">
    <source>
        <dbReference type="ARBA" id="ARBA00022692"/>
    </source>
</evidence>
<comment type="subcellular location">
    <subcellularLocation>
        <location evidence="1">Membrane</location>
        <topology evidence="1">Multi-pass membrane protein</topology>
    </subcellularLocation>
</comment>
<feature type="domain" description="AAA+ ATPase" evidence="12">
    <location>
        <begin position="435"/>
        <end position="610"/>
    </location>
</feature>
<evidence type="ECO:0000256" key="10">
    <source>
        <dbReference type="SAM" id="Coils"/>
    </source>
</evidence>
<feature type="coiled-coil region" evidence="10">
    <location>
        <begin position="630"/>
        <end position="664"/>
    </location>
</feature>
<gene>
    <name evidence="13" type="ORF">PHYEVI_LOCUS5806</name>
</gene>
<dbReference type="Pfam" id="PF00005">
    <property type="entry name" value="ABC_tran"/>
    <property type="match status" value="2"/>
</dbReference>
<evidence type="ECO:0000256" key="11">
    <source>
        <dbReference type="SAM" id="Phobius"/>
    </source>
</evidence>
<dbReference type="Proteomes" id="UP001153712">
    <property type="component" value="Chromosome 2"/>
</dbReference>
<dbReference type="SUPFAM" id="SSF90123">
    <property type="entry name" value="ABC transporter transmembrane region"/>
    <property type="match status" value="2"/>
</dbReference>
<dbReference type="FunFam" id="1.20.1560.10:FF:000014">
    <property type="entry name" value="Multidrug resistance-associated protein member 4"/>
    <property type="match status" value="1"/>
</dbReference>
<dbReference type="InterPro" id="IPR027417">
    <property type="entry name" value="P-loop_NTPase"/>
</dbReference>
<dbReference type="InterPro" id="IPR003439">
    <property type="entry name" value="ABC_transporter-like_ATP-bd"/>
</dbReference>
<dbReference type="PANTHER" id="PTHR24223">
    <property type="entry name" value="ATP-BINDING CASSETTE SUB-FAMILY C"/>
    <property type="match status" value="1"/>
</dbReference>
<dbReference type="CDD" id="cd03244">
    <property type="entry name" value="ABCC_MRP_domain2"/>
    <property type="match status" value="1"/>
</dbReference>
<proteinExistence type="inferred from homology"/>
<keyword evidence="5" id="KW-0677">Repeat</keyword>
<dbReference type="GO" id="GO:0005524">
    <property type="term" value="F:ATP binding"/>
    <property type="evidence" value="ECO:0007669"/>
    <property type="project" value="UniProtKB-KW"/>
</dbReference>
<keyword evidence="8 11" id="KW-1133">Transmembrane helix</keyword>
<keyword evidence="7" id="KW-0067">ATP-binding</keyword>
<comment type="similarity">
    <text evidence="2">Belongs to the ABC transporter superfamily. ABCC family. Conjugate transporter (TC 3.A.1.208) subfamily.</text>
</comment>
<reference evidence="13" key="1">
    <citation type="submission" date="2022-01" db="EMBL/GenBank/DDBJ databases">
        <authorList>
            <person name="King R."/>
        </authorList>
    </citation>
    <scope>NUCLEOTIDE SEQUENCE</scope>
</reference>
<keyword evidence="4 11" id="KW-0812">Transmembrane</keyword>
<dbReference type="GO" id="GO:0016887">
    <property type="term" value="F:ATP hydrolysis activity"/>
    <property type="evidence" value="ECO:0007669"/>
    <property type="project" value="InterPro"/>
</dbReference>
<feature type="transmembrane region" description="Helical" evidence="11">
    <location>
        <begin position="129"/>
        <end position="146"/>
    </location>
</feature>
<feature type="transmembrane region" description="Helical" evidence="11">
    <location>
        <begin position="741"/>
        <end position="762"/>
    </location>
</feature>
<dbReference type="CDD" id="cd18579">
    <property type="entry name" value="ABC_6TM_ABCC_D1"/>
    <property type="match status" value="1"/>
</dbReference>
<dbReference type="InterPro" id="IPR017871">
    <property type="entry name" value="ABC_transporter-like_CS"/>
</dbReference>
<protein>
    <recommendedName>
        <fullName evidence="12">AAA+ ATPase domain-containing protein</fullName>
    </recommendedName>
</protein>
<dbReference type="InterPro" id="IPR044746">
    <property type="entry name" value="ABCC_6TM_D1"/>
</dbReference>
<evidence type="ECO:0000259" key="12">
    <source>
        <dbReference type="SMART" id="SM00382"/>
    </source>
</evidence>
<dbReference type="Gene3D" id="3.40.50.300">
    <property type="entry name" value="P-loop containing nucleotide triphosphate hydrolases"/>
    <property type="match status" value="2"/>
</dbReference>
<dbReference type="PANTHER" id="PTHR24223:SF456">
    <property type="entry name" value="MULTIDRUG RESISTANCE-ASSOCIATED PROTEIN LETHAL(2)03659"/>
    <property type="match status" value="1"/>
</dbReference>
<dbReference type="SUPFAM" id="SSF52540">
    <property type="entry name" value="P-loop containing nucleoside triphosphate hydrolases"/>
    <property type="match status" value="2"/>
</dbReference>
<dbReference type="Pfam" id="PF00664">
    <property type="entry name" value="ABC_membrane"/>
    <property type="match status" value="2"/>
</dbReference>
<dbReference type="FunFam" id="1.20.1560.10:FF:000026">
    <property type="entry name" value="Multidrug resistance-associated protein lethal(2)03659"/>
    <property type="match status" value="1"/>
</dbReference>
<dbReference type="CDD" id="cd03250">
    <property type="entry name" value="ABCC_MRP_domain1"/>
    <property type="match status" value="1"/>
</dbReference>
<feature type="transmembrane region" description="Helical" evidence="11">
    <location>
        <begin position="839"/>
        <end position="863"/>
    </location>
</feature>
<dbReference type="GO" id="GO:0016020">
    <property type="term" value="C:membrane"/>
    <property type="evidence" value="ECO:0007669"/>
    <property type="project" value="UniProtKB-SubCell"/>
</dbReference>
<feature type="transmembrane region" description="Helical" evidence="11">
    <location>
        <begin position="231"/>
        <end position="249"/>
    </location>
</feature>
<dbReference type="EMBL" id="OU900095">
    <property type="protein sequence ID" value="CAG9859432.1"/>
    <property type="molecule type" value="Genomic_DNA"/>
</dbReference>
<dbReference type="InterPro" id="IPR003593">
    <property type="entry name" value="AAA+_ATPase"/>
</dbReference>
<keyword evidence="10" id="KW-0175">Coiled coil</keyword>
<feature type="transmembrane region" description="Helical" evidence="11">
    <location>
        <begin position="206"/>
        <end position="225"/>
    </location>
</feature>
<sequence>MDNTKEINNPNPRDNCNIFSILFFGFTFPIFKKGMKKDFEYEDLYNTLKKDRSTVLGDKLESNWKIQNSKTDRKRSLLKALWHSYRSEYLSLGLMTFFGDVVIKISQPYVLGLLLNYYNSDSSITKDRAFAYAGLIVLLNTLTSFMKNQYTMYSMHTGMRARASVTALIYRKALKLSQTAIGKNSIGKIVNLISNDVSRFDTASTLIHQLWVGPLSALIIMFIIYQDIGWSGAPGVLTILVIMPLQIYIGKLSAKYRRITAMKTDERIRLMDEVIGGVQVIKMYAWEKPFEKLIAAARRAELNIIKRGQYVRGFFMACNLFNNRFALFVTLITMVFTGKAITASRVYVFMSYYQILAQTLAGVFVSGITQFAELLVSIGRIQNFLENEEYRSQRVLNKRSSNPEDDVLVLKNVTATYDRNSSDEILKNINVKATKDSLIGIIGPVGSGKSSLLQTILGELDILEGSVTVNGTVSYISQEPWIFSASIRQNILFGSKYDKSRYDEVLRVCALETDLKQFPDRDLTLIGEKGANLSGGQKARVSLARGIYKDADIYLLDDPLSAVDILVSKVLYDDCIKGFLKEKVRVLVTHQVHYLTNANRVLVLNHGNIEIEGSYSELVKSDNPLTVHLREEAAELIKRQLSLTESLEEESSKLKSNKEDELEKNINDKMQEKTSKGTVEGSLLLRYFQSGMSLAEIIFLGVLLVVAQSAATVNDWFISFWTNIEESRSVNSTITSEQPFYMSWSSNTCLALYGAVLVFCLVTTISRSLLFFKFVMSCAESLHLMLYKGVTGAYMRFFDQNPSGRILNRFSKDMGNVDESLPMLLFNCSRMFLKMLGHVLLVIYISPYTIIVMVFLSIVFSILRSIYLRSSTNIKRLEGRTKSPVFNHLMASLQGLTTIRAFRAEEVLRAEFDKHQDFHSSSWFMFISTSSAFGFALDFICLVFISSITFGLIALGDYFGLTGSDVGLAINQASALTANIQFLVRFSADVSNQLMSVERVLEYNELEPELQPVNPLTPVKGWPDRGNIKIDNLSMKYMEDGPVVLNDISIDIKPNEKVGVVGRTGAGKSSLIGALFRLVKTEGKIRIDGIDTREISLEKLRSNISIIPQDPILFSGTLRYNLDPFDEFKDDLLYKTLDEVELKDPNNVVNRLENRVMDRGLNYSVGQRQLICLARAIIRNNKILVLDEATANVDPQTDALIQKTIREKFSDCTVLTVAHRLHTIIDSDKVLVLDNGEVKEFDHPHVLLQNKYGAFRKMVEETGHSTLKLFQETCRLNYESKGH</sequence>
<name>A0A9N9TQT4_PHYSR</name>
<keyword evidence="3" id="KW-0813">Transport</keyword>
<dbReference type="FunFam" id="3.40.50.300:FF:000973">
    <property type="entry name" value="Multidrug resistance-associated protein 4"/>
    <property type="match status" value="1"/>
</dbReference>
<dbReference type="InterPro" id="IPR011527">
    <property type="entry name" value="ABC1_TM_dom"/>
</dbReference>
<organism evidence="13 14">
    <name type="scientific">Phyllotreta striolata</name>
    <name type="common">Striped flea beetle</name>
    <name type="synonym">Crioceris striolata</name>
    <dbReference type="NCBI Taxonomy" id="444603"/>
    <lineage>
        <taxon>Eukaryota</taxon>
        <taxon>Metazoa</taxon>
        <taxon>Ecdysozoa</taxon>
        <taxon>Arthropoda</taxon>
        <taxon>Hexapoda</taxon>
        <taxon>Insecta</taxon>
        <taxon>Pterygota</taxon>
        <taxon>Neoptera</taxon>
        <taxon>Endopterygota</taxon>
        <taxon>Coleoptera</taxon>
        <taxon>Polyphaga</taxon>
        <taxon>Cucujiformia</taxon>
        <taxon>Chrysomeloidea</taxon>
        <taxon>Chrysomelidae</taxon>
        <taxon>Galerucinae</taxon>
        <taxon>Alticini</taxon>
        <taxon>Phyllotreta</taxon>
    </lineage>
</organism>
<keyword evidence="14" id="KW-1185">Reference proteome</keyword>
<dbReference type="FunFam" id="3.40.50.300:FF:000163">
    <property type="entry name" value="Multidrug resistance-associated protein member 4"/>
    <property type="match status" value="1"/>
</dbReference>
<evidence type="ECO:0000313" key="13">
    <source>
        <dbReference type="EMBL" id="CAG9859432.1"/>
    </source>
</evidence>
<feature type="transmembrane region" description="Helical" evidence="11">
    <location>
        <begin position="923"/>
        <end position="945"/>
    </location>
</feature>
<dbReference type="OrthoDB" id="6500128at2759"/>
<evidence type="ECO:0000256" key="5">
    <source>
        <dbReference type="ARBA" id="ARBA00022737"/>
    </source>
</evidence>
<dbReference type="InterPro" id="IPR050173">
    <property type="entry name" value="ABC_transporter_C-like"/>
</dbReference>
<evidence type="ECO:0000256" key="9">
    <source>
        <dbReference type="ARBA" id="ARBA00023136"/>
    </source>
</evidence>
<evidence type="ECO:0000256" key="6">
    <source>
        <dbReference type="ARBA" id="ARBA00022741"/>
    </source>
</evidence>
<dbReference type="PROSITE" id="PS00211">
    <property type="entry name" value="ABC_TRANSPORTER_1"/>
    <property type="match status" value="2"/>
</dbReference>
<feature type="transmembrane region" description="Helical" evidence="11">
    <location>
        <begin position="697"/>
        <end position="721"/>
    </location>
</feature>
<feature type="transmembrane region" description="Helical" evidence="11">
    <location>
        <begin position="89"/>
        <end position="109"/>
    </location>
</feature>
<evidence type="ECO:0000313" key="14">
    <source>
        <dbReference type="Proteomes" id="UP001153712"/>
    </source>
</evidence>
<evidence type="ECO:0000256" key="8">
    <source>
        <dbReference type="ARBA" id="ARBA00022989"/>
    </source>
</evidence>
<dbReference type="InterPro" id="IPR036640">
    <property type="entry name" value="ABC1_TM_sf"/>
</dbReference>
<evidence type="ECO:0000256" key="1">
    <source>
        <dbReference type="ARBA" id="ARBA00004141"/>
    </source>
</evidence>
<accession>A0A9N9TQT4</accession>
<evidence type="ECO:0000256" key="3">
    <source>
        <dbReference type="ARBA" id="ARBA00022448"/>
    </source>
</evidence>
<evidence type="ECO:0000256" key="2">
    <source>
        <dbReference type="ARBA" id="ARBA00009726"/>
    </source>
</evidence>
<keyword evidence="6" id="KW-0547">Nucleotide-binding</keyword>
<dbReference type="GO" id="GO:0140359">
    <property type="term" value="F:ABC-type transporter activity"/>
    <property type="evidence" value="ECO:0007669"/>
    <property type="project" value="InterPro"/>
</dbReference>